<dbReference type="EMBL" id="FCON02000006">
    <property type="protein sequence ID" value="SAL22072.1"/>
    <property type="molecule type" value="Genomic_DNA"/>
</dbReference>
<name>A0A158FQI6_9BURK</name>
<comment type="caution">
    <text evidence="6">The sequence shown here is derived from an EMBL/GenBank/DDBJ whole genome shotgun (WGS) entry which is preliminary data.</text>
</comment>
<dbReference type="AlphaFoldDB" id="A0A158FQI6"/>
<reference evidence="6" key="1">
    <citation type="submission" date="2016-01" db="EMBL/GenBank/DDBJ databases">
        <authorList>
            <person name="Peeters C."/>
        </authorList>
    </citation>
    <scope>NUCLEOTIDE SEQUENCE [LARGE SCALE GENOMIC DNA]</scope>
    <source>
        <strain evidence="6">LMG 22940</strain>
    </source>
</reference>
<evidence type="ECO:0000256" key="4">
    <source>
        <dbReference type="ARBA" id="ARBA00022801"/>
    </source>
</evidence>
<dbReference type="SUPFAM" id="SSF56529">
    <property type="entry name" value="FAH"/>
    <property type="match status" value="1"/>
</dbReference>
<evidence type="ECO:0000256" key="3">
    <source>
        <dbReference type="ARBA" id="ARBA00022723"/>
    </source>
</evidence>
<keyword evidence="7" id="KW-1185">Reference proteome</keyword>
<proteinExistence type="inferred from homology"/>
<dbReference type="InterPro" id="IPR011234">
    <property type="entry name" value="Fumarylacetoacetase-like_C"/>
</dbReference>
<keyword evidence="3" id="KW-0479">Metal-binding</keyword>
<evidence type="ECO:0000259" key="5">
    <source>
        <dbReference type="Pfam" id="PF01557"/>
    </source>
</evidence>
<organism evidence="6 7">
    <name type="scientific">Caballeronia choica</name>
    <dbReference type="NCBI Taxonomy" id="326476"/>
    <lineage>
        <taxon>Bacteria</taxon>
        <taxon>Pseudomonadati</taxon>
        <taxon>Pseudomonadota</taxon>
        <taxon>Betaproteobacteria</taxon>
        <taxon>Burkholderiales</taxon>
        <taxon>Burkholderiaceae</taxon>
        <taxon>Caballeronia</taxon>
    </lineage>
</organism>
<comment type="similarity">
    <text evidence="2">Belongs to the FAH family.</text>
</comment>
<dbReference type="GO" id="GO:0046872">
    <property type="term" value="F:metal ion binding"/>
    <property type="evidence" value="ECO:0007669"/>
    <property type="project" value="UniProtKB-KW"/>
</dbReference>
<dbReference type="InterPro" id="IPR051121">
    <property type="entry name" value="FAH"/>
</dbReference>
<keyword evidence="4" id="KW-0378">Hydrolase</keyword>
<comment type="cofactor">
    <cofactor evidence="1">
        <name>Mg(2+)</name>
        <dbReference type="ChEBI" id="CHEBI:18420"/>
    </cofactor>
</comment>
<dbReference type="Pfam" id="PF01557">
    <property type="entry name" value="FAA_hydrolase"/>
    <property type="match status" value="1"/>
</dbReference>
<evidence type="ECO:0000313" key="6">
    <source>
        <dbReference type="EMBL" id="SAL22072.1"/>
    </source>
</evidence>
<sequence>MQRQKYIFFLHLHHWRLTTNVLWNHGDVMRYVHFSPDGQQRLLGVLQGPTITSLGDFSLEALLAAGTDLTAFANASIGAGTKYPVDSVTWLPPLTRPGKIICVGLNYADHTKESKFEPQTYPTFFPRFDSSLIGHLAPMIRPLVSDSLDFEGELAVILGRGGRHISRAHALDCVAGYSIFNDGSVREYQFKAPQWTIGKNFDGTGAFGPTFVTADELPAGGAGLKLETRLNGKVVQTANTSDLVFDVASLIAIISEAITLAPGDVIVSGTPAGVGWARDPKLIMRHGDVCEVEIEGLGVLKNIVQDEQPTN</sequence>
<gene>
    <name evidence="6" type="ORF">AWB68_00873</name>
</gene>
<dbReference type="PANTHER" id="PTHR42796">
    <property type="entry name" value="FUMARYLACETOACETATE HYDROLASE DOMAIN-CONTAINING PROTEIN 2A-RELATED"/>
    <property type="match status" value="1"/>
</dbReference>
<evidence type="ECO:0000313" key="7">
    <source>
        <dbReference type="Proteomes" id="UP000054770"/>
    </source>
</evidence>
<evidence type="ECO:0000256" key="2">
    <source>
        <dbReference type="ARBA" id="ARBA00010211"/>
    </source>
</evidence>
<dbReference type="GO" id="GO:0019752">
    <property type="term" value="P:carboxylic acid metabolic process"/>
    <property type="evidence" value="ECO:0007669"/>
    <property type="project" value="UniProtKB-ARBA"/>
</dbReference>
<dbReference type="FunFam" id="3.90.850.10:FF:000002">
    <property type="entry name" value="2-hydroxyhepta-2,4-diene-1,7-dioate isomerase"/>
    <property type="match status" value="1"/>
</dbReference>
<dbReference type="Gene3D" id="3.90.850.10">
    <property type="entry name" value="Fumarylacetoacetase-like, C-terminal domain"/>
    <property type="match status" value="1"/>
</dbReference>
<protein>
    <submittedName>
        <fullName evidence="6">5-oxopent-3-ene-1,2,5-tricarboxylate decarboxylase</fullName>
    </submittedName>
</protein>
<dbReference type="InterPro" id="IPR036663">
    <property type="entry name" value="Fumarylacetoacetase_C_sf"/>
</dbReference>
<dbReference type="Proteomes" id="UP000054770">
    <property type="component" value="Unassembled WGS sequence"/>
</dbReference>
<accession>A0A158FQI6</accession>
<dbReference type="GO" id="GO:0016853">
    <property type="term" value="F:isomerase activity"/>
    <property type="evidence" value="ECO:0007669"/>
    <property type="project" value="UniProtKB-ARBA"/>
</dbReference>
<feature type="domain" description="Fumarylacetoacetase-like C-terminal" evidence="5">
    <location>
        <begin position="99"/>
        <end position="304"/>
    </location>
</feature>
<evidence type="ECO:0000256" key="1">
    <source>
        <dbReference type="ARBA" id="ARBA00001946"/>
    </source>
</evidence>
<dbReference type="PANTHER" id="PTHR42796:SF4">
    <property type="entry name" value="FUMARYLACETOACETATE HYDROLASE DOMAIN-CONTAINING PROTEIN 2A"/>
    <property type="match status" value="1"/>
</dbReference>
<dbReference type="GO" id="GO:0016787">
    <property type="term" value="F:hydrolase activity"/>
    <property type="evidence" value="ECO:0007669"/>
    <property type="project" value="UniProtKB-KW"/>
</dbReference>